<dbReference type="CDD" id="cd01557">
    <property type="entry name" value="BCAT_beta_family"/>
    <property type="match status" value="1"/>
</dbReference>
<evidence type="ECO:0000256" key="10">
    <source>
        <dbReference type="ARBA" id="ARBA00022898"/>
    </source>
</evidence>
<keyword evidence="8 17" id="KW-0028">Amino-acid biosynthesis</keyword>
<sequence length="319" mass="35814">MKADYIWMNGEMVAFDEAKIHVLSHVVHYGSGVFEGMRAYTVNGKAAIFRLDDHIKRLYEGIKVYRMEAPYTQEEYKKAVLDTLRANKLKSAYIRPLYYRGMNSLGVNPKPCPVDALIAAWEWGAYLGDEAIEKGIKAKISSWTRSAPNTFPTMVKACGNYLSGQLIKMEALELGFDEGIALDVNGNLAEGSGENLFIVKDGVIYTTPISSSILCGITRDTVMKICEKFGYRVVEQTLPREFLYMADEVFFTGTAAELTGVTQVDHQVIGDGYVGEVTKRIQQEYFDIVNGRVTYDESWLTFVEDEEEVCSEERISDVG</sequence>
<comment type="cofactor">
    <cofactor evidence="1 16">
        <name>pyridoxal 5'-phosphate</name>
        <dbReference type="ChEBI" id="CHEBI:597326"/>
    </cofactor>
</comment>
<comment type="function">
    <text evidence="2 17">Acts on leucine, isoleucine and valine.</text>
</comment>
<keyword evidence="10 16" id="KW-0663">Pyridoxal phosphate</keyword>
<keyword evidence="11 17" id="KW-0100">Branched-chain amino acid biosynthesis</keyword>
<dbReference type="Proteomes" id="UP001144471">
    <property type="component" value="Unassembled WGS sequence"/>
</dbReference>
<dbReference type="Gene3D" id="3.30.470.10">
    <property type="match status" value="1"/>
</dbReference>
<evidence type="ECO:0000256" key="16">
    <source>
        <dbReference type="RuleBase" id="RU004516"/>
    </source>
</evidence>
<comment type="catalytic activity">
    <reaction evidence="14 17">
        <text>L-leucine + 2-oxoglutarate = 4-methyl-2-oxopentanoate + L-glutamate</text>
        <dbReference type="Rhea" id="RHEA:18321"/>
        <dbReference type="ChEBI" id="CHEBI:16810"/>
        <dbReference type="ChEBI" id="CHEBI:17865"/>
        <dbReference type="ChEBI" id="CHEBI:29985"/>
        <dbReference type="ChEBI" id="CHEBI:57427"/>
        <dbReference type="EC" id="2.6.1.42"/>
    </reaction>
</comment>
<evidence type="ECO:0000256" key="4">
    <source>
        <dbReference type="ARBA" id="ARBA00004931"/>
    </source>
</evidence>
<evidence type="ECO:0000256" key="1">
    <source>
        <dbReference type="ARBA" id="ARBA00001933"/>
    </source>
</evidence>
<comment type="similarity">
    <text evidence="6 15">Belongs to the class-IV pyridoxal-phosphate-dependent aminotransferase family.</text>
</comment>
<evidence type="ECO:0000256" key="5">
    <source>
        <dbReference type="ARBA" id="ARBA00005072"/>
    </source>
</evidence>
<dbReference type="GO" id="GO:0008652">
    <property type="term" value="P:amino acid biosynthetic process"/>
    <property type="evidence" value="ECO:0007669"/>
    <property type="project" value="UniProtKB-KW"/>
</dbReference>
<evidence type="ECO:0000256" key="7">
    <source>
        <dbReference type="ARBA" id="ARBA00022576"/>
    </source>
</evidence>
<comment type="pathway">
    <text evidence="3 17">Amino-acid biosynthesis; L-isoleucine biosynthesis; L-isoleucine from 2-oxobutanoate: step 4/4.</text>
</comment>
<evidence type="ECO:0000256" key="8">
    <source>
        <dbReference type="ARBA" id="ARBA00022605"/>
    </source>
</evidence>
<evidence type="ECO:0000313" key="18">
    <source>
        <dbReference type="EMBL" id="GLI56648.1"/>
    </source>
</evidence>
<dbReference type="PANTHER" id="PTHR42743:SF11">
    <property type="entry name" value="AMINODEOXYCHORISMATE LYASE"/>
    <property type="match status" value="1"/>
</dbReference>
<reference evidence="18" key="1">
    <citation type="submission" date="2022-12" db="EMBL/GenBank/DDBJ databases">
        <title>Reference genome sequencing for broad-spectrum identification of bacterial and archaeal isolates by mass spectrometry.</title>
        <authorList>
            <person name="Sekiguchi Y."/>
            <person name="Tourlousse D.M."/>
        </authorList>
    </citation>
    <scope>NUCLEOTIDE SEQUENCE</scope>
    <source>
        <strain evidence="18">10succ1</strain>
    </source>
</reference>
<name>A0A9W6GK77_9FUSO</name>
<evidence type="ECO:0000313" key="19">
    <source>
        <dbReference type="Proteomes" id="UP001144471"/>
    </source>
</evidence>
<dbReference type="PROSITE" id="PS00770">
    <property type="entry name" value="AA_TRANSFER_CLASS_4"/>
    <property type="match status" value="1"/>
</dbReference>
<evidence type="ECO:0000256" key="6">
    <source>
        <dbReference type="ARBA" id="ARBA00009320"/>
    </source>
</evidence>
<dbReference type="GO" id="GO:0009082">
    <property type="term" value="P:branched-chain amino acid biosynthetic process"/>
    <property type="evidence" value="ECO:0007669"/>
    <property type="project" value="UniProtKB-KW"/>
</dbReference>
<dbReference type="InterPro" id="IPR036038">
    <property type="entry name" value="Aminotransferase-like"/>
</dbReference>
<dbReference type="InterPro" id="IPR043132">
    <property type="entry name" value="BCAT-like_C"/>
</dbReference>
<evidence type="ECO:0000256" key="3">
    <source>
        <dbReference type="ARBA" id="ARBA00004824"/>
    </source>
</evidence>
<dbReference type="RefSeq" id="WP_281835933.1">
    <property type="nucleotide sequence ID" value="NZ_BSDY01000009.1"/>
</dbReference>
<comment type="pathway">
    <text evidence="4 17">Amino-acid biosynthesis; L-valine biosynthesis; L-valine from pyruvate: step 4/4.</text>
</comment>
<dbReference type="EMBL" id="BSDY01000009">
    <property type="protein sequence ID" value="GLI56648.1"/>
    <property type="molecule type" value="Genomic_DNA"/>
</dbReference>
<evidence type="ECO:0000256" key="2">
    <source>
        <dbReference type="ARBA" id="ARBA00003109"/>
    </source>
</evidence>
<keyword evidence="19" id="KW-1185">Reference proteome</keyword>
<comment type="catalytic activity">
    <reaction evidence="13 17">
        <text>L-isoleucine + 2-oxoglutarate = (S)-3-methyl-2-oxopentanoate + L-glutamate</text>
        <dbReference type="Rhea" id="RHEA:24801"/>
        <dbReference type="ChEBI" id="CHEBI:16810"/>
        <dbReference type="ChEBI" id="CHEBI:29985"/>
        <dbReference type="ChEBI" id="CHEBI:35146"/>
        <dbReference type="ChEBI" id="CHEBI:58045"/>
        <dbReference type="EC" id="2.6.1.42"/>
    </reaction>
</comment>
<dbReference type="InterPro" id="IPR033939">
    <property type="entry name" value="BCAT_family"/>
</dbReference>
<dbReference type="InterPro" id="IPR005785">
    <property type="entry name" value="B_amino_transI"/>
</dbReference>
<dbReference type="Pfam" id="PF01063">
    <property type="entry name" value="Aminotran_4"/>
    <property type="match status" value="1"/>
</dbReference>
<dbReference type="PANTHER" id="PTHR42743">
    <property type="entry name" value="AMINO-ACID AMINOTRANSFERASE"/>
    <property type="match status" value="1"/>
</dbReference>
<dbReference type="InterPro" id="IPR001544">
    <property type="entry name" value="Aminotrans_IV"/>
</dbReference>
<dbReference type="NCBIfam" id="TIGR01122">
    <property type="entry name" value="ilvE_I"/>
    <property type="match status" value="1"/>
</dbReference>
<comment type="catalytic activity">
    <reaction evidence="12 17">
        <text>L-valine + 2-oxoglutarate = 3-methyl-2-oxobutanoate + L-glutamate</text>
        <dbReference type="Rhea" id="RHEA:24813"/>
        <dbReference type="ChEBI" id="CHEBI:11851"/>
        <dbReference type="ChEBI" id="CHEBI:16810"/>
        <dbReference type="ChEBI" id="CHEBI:29985"/>
        <dbReference type="ChEBI" id="CHEBI:57762"/>
        <dbReference type="EC" id="2.6.1.42"/>
    </reaction>
</comment>
<dbReference type="FunFam" id="3.20.10.10:FF:000002">
    <property type="entry name" value="D-alanine aminotransferase"/>
    <property type="match status" value="1"/>
</dbReference>
<evidence type="ECO:0000256" key="17">
    <source>
        <dbReference type="RuleBase" id="RU364094"/>
    </source>
</evidence>
<protein>
    <recommendedName>
        <fullName evidence="17">Branched-chain-amino-acid aminotransferase</fullName>
        <shortName evidence="17">BCAT</shortName>
        <ecNumber evidence="17">2.6.1.42</ecNumber>
    </recommendedName>
</protein>
<dbReference type="InterPro" id="IPR018300">
    <property type="entry name" value="Aminotrans_IV_CS"/>
</dbReference>
<evidence type="ECO:0000256" key="13">
    <source>
        <dbReference type="ARBA" id="ARBA00048798"/>
    </source>
</evidence>
<comment type="pathway">
    <text evidence="5 17">Amino-acid biosynthesis; L-leucine biosynthesis; L-leucine from 3-methyl-2-oxobutanoate: step 4/4.</text>
</comment>
<organism evidence="18 19">
    <name type="scientific">Propionigenium maris DSM 9537</name>
    <dbReference type="NCBI Taxonomy" id="1123000"/>
    <lineage>
        <taxon>Bacteria</taxon>
        <taxon>Fusobacteriati</taxon>
        <taxon>Fusobacteriota</taxon>
        <taxon>Fusobacteriia</taxon>
        <taxon>Fusobacteriales</taxon>
        <taxon>Fusobacteriaceae</taxon>
        <taxon>Propionigenium</taxon>
    </lineage>
</organism>
<dbReference type="Gene3D" id="3.20.10.10">
    <property type="entry name" value="D-amino Acid Aminotransferase, subunit A, domain 2"/>
    <property type="match status" value="1"/>
</dbReference>
<evidence type="ECO:0000256" key="15">
    <source>
        <dbReference type="RuleBase" id="RU004106"/>
    </source>
</evidence>
<evidence type="ECO:0000256" key="12">
    <source>
        <dbReference type="ARBA" id="ARBA00048212"/>
    </source>
</evidence>
<dbReference type="GO" id="GO:0005829">
    <property type="term" value="C:cytosol"/>
    <property type="evidence" value="ECO:0007669"/>
    <property type="project" value="TreeGrafter"/>
</dbReference>
<dbReference type="GO" id="GO:0004084">
    <property type="term" value="F:branched-chain-amino-acid transaminase activity"/>
    <property type="evidence" value="ECO:0007669"/>
    <property type="project" value="UniProtKB-EC"/>
</dbReference>
<comment type="caution">
    <text evidence="18">The sequence shown here is derived from an EMBL/GenBank/DDBJ whole genome shotgun (WGS) entry which is preliminary data.</text>
</comment>
<dbReference type="InterPro" id="IPR050571">
    <property type="entry name" value="Class-IV_PLP-Dep_Aminotrnsfr"/>
</dbReference>
<proteinExistence type="inferred from homology"/>
<accession>A0A9W6GK77</accession>
<dbReference type="EC" id="2.6.1.42" evidence="17"/>
<evidence type="ECO:0000256" key="11">
    <source>
        <dbReference type="ARBA" id="ARBA00023304"/>
    </source>
</evidence>
<evidence type="ECO:0000256" key="9">
    <source>
        <dbReference type="ARBA" id="ARBA00022679"/>
    </source>
</evidence>
<gene>
    <name evidence="17" type="primary">ilvE</name>
    <name evidence="18" type="ORF">PM10SUCC1_21620</name>
</gene>
<dbReference type="SUPFAM" id="SSF56752">
    <property type="entry name" value="D-aminoacid aminotransferase-like PLP-dependent enzymes"/>
    <property type="match status" value="1"/>
</dbReference>
<dbReference type="InterPro" id="IPR043131">
    <property type="entry name" value="BCAT-like_N"/>
</dbReference>
<evidence type="ECO:0000256" key="14">
    <source>
        <dbReference type="ARBA" id="ARBA00049229"/>
    </source>
</evidence>
<keyword evidence="9 17" id="KW-0808">Transferase</keyword>
<dbReference type="AlphaFoldDB" id="A0A9W6GK77"/>
<keyword evidence="7 17" id="KW-0032">Aminotransferase</keyword>
<dbReference type="NCBIfam" id="NF005146">
    <property type="entry name" value="PRK06606.1"/>
    <property type="match status" value="1"/>
</dbReference>